<sequence length="349" mass="39842">MSKTGTQWHESAAEVPELDENVLAKLPPGTKVLSIVPHGASLWVQTVRIDTCLPDGTLKTYFKKGGSGERGRMMMEGTFESETIFYSFVPKNVPRPIGWGTYKSDINNHFYICDFRDMIEDLPDIRKFSALIAKIHSDSMDKSPTGKFGFHVTTHLANIPNDNSWCNTWEEWYTTAMRRMMELEENSRGSDLELTEISKGLLEKVIPRLLRPLQTGGRSIKPCLVHSDLWPGNVMPDAETEEPIIFDSCGFWGHNEADLGTWRSPRYRLGKPYIKEYLKHIPMSAPVEDFDDRNALYAMRYNLLVSTMNKDGSLAHRQTFMSEAKRLLEKYPNGIDDFEDTAPQDPPRL</sequence>
<evidence type="ECO:0000256" key="1">
    <source>
        <dbReference type="ARBA" id="ARBA00011961"/>
    </source>
</evidence>
<dbReference type="Pfam" id="PF03881">
    <property type="entry name" value="Fructosamin_kin"/>
    <property type="match status" value="1"/>
</dbReference>
<evidence type="ECO:0000313" key="3">
    <source>
        <dbReference type="EMBL" id="KAH0559297.1"/>
    </source>
</evidence>
<reference evidence="3" key="1">
    <citation type="submission" date="2021-03" db="EMBL/GenBank/DDBJ databases">
        <title>Comparative genomics and phylogenomic investigation of the class Geoglossomycetes provide insights into ecological specialization and systematics.</title>
        <authorList>
            <person name="Melie T."/>
            <person name="Pirro S."/>
            <person name="Miller A.N."/>
            <person name="Quandt A."/>
        </authorList>
    </citation>
    <scope>NUCLEOTIDE SEQUENCE</scope>
    <source>
        <strain evidence="3">CAQ_001_2017</strain>
    </source>
</reference>
<keyword evidence="4" id="KW-1185">Reference proteome</keyword>
<dbReference type="Gene3D" id="3.90.1200.10">
    <property type="match status" value="1"/>
</dbReference>
<dbReference type="GO" id="GO:0102193">
    <property type="term" value="F:protein-ribulosamine 3-kinase activity"/>
    <property type="evidence" value="ECO:0007669"/>
    <property type="project" value="UniProtKB-EC"/>
</dbReference>
<name>A0A9P8LBU3_9PEZI</name>
<gene>
    <name evidence="3" type="ORF">GP486_004189</name>
</gene>
<evidence type="ECO:0000256" key="2">
    <source>
        <dbReference type="ARBA" id="ARBA00048655"/>
    </source>
</evidence>
<dbReference type="AlphaFoldDB" id="A0A9P8LBU3"/>
<evidence type="ECO:0000313" key="4">
    <source>
        <dbReference type="Proteomes" id="UP000750711"/>
    </source>
</evidence>
<dbReference type="EC" id="2.7.1.172" evidence="1"/>
<dbReference type="InterPro" id="IPR016477">
    <property type="entry name" value="Fructo-/Ketosamine-3-kinase"/>
</dbReference>
<dbReference type="InterPro" id="IPR011009">
    <property type="entry name" value="Kinase-like_dom_sf"/>
</dbReference>
<dbReference type="PANTHER" id="PTHR12149:SF8">
    <property type="entry name" value="PROTEIN-RIBULOSAMINE 3-KINASE"/>
    <property type="match status" value="1"/>
</dbReference>
<accession>A0A9P8LBU3</accession>
<organism evidence="3 4">
    <name type="scientific">Trichoglossum hirsutum</name>
    <dbReference type="NCBI Taxonomy" id="265104"/>
    <lineage>
        <taxon>Eukaryota</taxon>
        <taxon>Fungi</taxon>
        <taxon>Dikarya</taxon>
        <taxon>Ascomycota</taxon>
        <taxon>Pezizomycotina</taxon>
        <taxon>Geoglossomycetes</taxon>
        <taxon>Geoglossales</taxon>
        <taxon>Geoglossaceae</taxon>
        <taxon>Trichoglossum</taxon>
    </lineage>
</organism>
<comment type="catalytic activity">
    <reaction evidence="2">
        <text>N(6)-D-ribulosyl-L-lysyl-[protein] + ATP = N(6)-(3-O-phospho-D-ribulosyl)-L-lysyl-[protein] + ADP + H(+)</text>
        <dbReference type="Rhea" id="RHEA:48432"/>
        <dbReference type="Rhea" id="RHEA-COMP:12103"/>
        <dbReference type="Rhea" id="RHEA-COMP:12104"/>
        <dbReference type="ChEBI" id="CHEBI:15378"/>
        <dbReference type="ChEBI" id="CHEBI:30616"/>
        <dbReference type="ChEBI" id="CHEBI:90418"/>
        <dbReference type="ChEBI" id="CHEBI:90420"/>
        <dbReference type="ChEBI" id="CHEBI:456216"/>
        <dbReference type="EC" id="2.7.1.172"/>
    </reaction>
    <physiologicalReaction direction="left-to-right" evidence="2">
        <dbReference type="Rhea" id="RHEA:48433"/>
    </physiologicalReaction>
</comment>
<comment type="caution">
    <text evidence="3">The sequence shown here is derived from an EMBL/GenBank/DDBJ whole genome shotgun (WGS) entry which is preliminary data.</text>
</comment>
<protein>
    <recommendedName>
        <fullName evidence="1">protein-ribulosamine 3-kinase</fullName>
        <ecNumber evidence="1">2.7.1.172</ecNumber>
    </recommendedName>
</protein>
<proteinExistence type="predicted"/>
<dbReference type="PANTHER" id="PTHR12149">
    <property type="entry name" value="FRUCTOSAMINE 3 KINASE-RELATED PROTEIN"/>
    <property type="match status" value="1"/>
</dbReference>
<dbReference type="EMBL" id="JAGHQM010000633">
    <property type="protein sequence ID" value="KAH0559297.1"/>
    <property type="molecule type" value="Genomic_DNA"/>
</dbReference>
<dbReference type="SUPFAM" id="SSF56112">
    <property type="entry name" value="Protein kinase-like (PK-like)"/>
    <property type="match status" value="1"/>
</dbReference>
<dbReference type="Proteomes" id="UP000750711">
    <property type="component" value="Unassembled WGS sequence"/>
</dbReference>